<dbReference type="PROSITE" id="PS51318">
    <property type="entry name" value="TAT"/>
    <property type="match status" value="1"/>
</dbReference>
<dbReference type="PIRSF" id="PIRSF017082">
    <property type="entry name" value="YflP"/>
    <property type="match status" value="1"/>
</dbReference>
<evidence type="ECO:0000313" key="4">
    <source>
        <dbReference type="Proteomes" id="UP000594778"/>
    </source>
</evidence>
<dbReference type="CDD" id="cd13578">
    <property type="entry name" value="PBP2_Bug27"/>
    <property type="match status" value="1"/>
</dbReference>
<evidence type="ECO:0000313" key="3">
    <source>
        <dbReference type="EMBL" id="QPS09809.1"/>
    </source>
</evidence>
<gene>
    <name evidence="3" type="ORF">I6G66_07280</name>
</gene>
<name>A0A7T2S6E5_DELAC</name>
<reference evidence="3 4" key="1">
    <citation type="submission" date="2020-12" db="EMBL/GenBank/DDBJ databases">
        <title>FDA dAtabase for Regulatory Grade micrObial Sequences (FDA-ARGOS): Supporting development and validation of Infectious Disease Dx tests.</title>
        <authorList>
            <person name="Sproer C."/>
            <person name="Gronow S."/>
            <person name="Severitt S."/>
            <person name="Schroder I."/>
            <person name="Tallon L."/>
            <person name="Sadzewicz L."/>
            <person name="Zhao X."/>
            <person name="Boylan J."/>
            <person name="Ott S."/>
            <person name="Bowen H."/>
            <person name="Vavikolanu K."/>
            <person name="Mehta A."/>
            <person name="Aluvathingal J."/>
            <person name="Nadendla S."/>
            <person name="Lowell S."/>
            <person name="Myers T."/>
            <person name="Yan Y."/>
            <person name="Sichtig H."/>
        </authorList>
    </citation>
    <scope>NUCLEOTIDE SEQUENCE [LARGE SCALE GENOMIC DNA]</scope>
    <source>
        <strain evidence="3 4">FDAARGOS_909</strain>
    </source>
</reference>
<keyword evidence="2" id="KW-0732">Signal</keyword>
<accession>A0A7T2S6E5</accession>
<protein>
    <submittedName>
        <fullName evidence="3">Tripartite tricarboxylate transporter substrate binding protein</fullName>
    </submittedName>
</protein>
<feature type="signal peptide" evidence="2">
    <location>
        <begin position="1"/>
        <end position="29"/>
    </location>
</feature>
<dbReference type="Proteomes" id="UP000594778">
    <property type="component" value="Chromosome"/>
</dbReference>
<feature type="chain" id="PRO_5032375025" evidence="2">
    <location>
        <begin position="30"/>
        <end position="336"/>
    </location>
</feature>
<dbReference type="EMBL" id="CP065668">
    <property type="protein sequence ID" value="QPS09809.1"/>
    <property type="molecule type" value="Genomic_DNA"/>
</dbReference>
<dbReference type="RefSeq" id="WP_183019201.1">
    <property type="nucleotide sequence ID" value="NZ_CP065668.1"/>
</dbReference>
<organism evidence="3 4">
    <name type="scientific">Delftia acidovorans</name>
    <name type="common">Pseudomonas acidovorans</name>
    <name type="synonym">Comamonas acidovorans</name>
    <dbReference type="NCBI Taxonomy" id="80866"/>
    <lineage>
        <taxon>Bacteria</taxon>
        <taxon>Pseudomonadati</taxon>
        <taxon>Pseudomonadota</taxon>
        <taxon>Betaproteobacteria</taxon>
        <taxon>Burkholderiales</taxon>
        <taxon>Comamonadaceae</taxon>
        <taxon>Delftia</taxon>
    </lineage>
</organism>
<evidence type="ECO:0000256" key="1">
    <source>
        <dbReference type="ARBA" id="ARBA00006987"/>
    </source>
</evidence>
<dbReference type="PANTHER" id="PTHR42928">
    <property type="entry name" value="TRICARBOXYLATE-BINDING PROTEIN"/>
    <property type="match status" value="1"/>
</dbReference>
<dbReference type="PANTHER" id="PTHR42928:SF5">
    <property type="entry name" value="BLR1237 PROTEIN"/>
    <property type="match status" value="1"/>
</dbReference>
<dbReference type="InterPro" id="IPR006311">
    <property type="entry name" value="TAT_signal"/>
</dbReference>
<dbReference type="Pfam" id="PF03401">
    <property type="entry name" value="TctC"/>
    <property type="match status" value="1"/>
</dbReference>
<dbReference type="Gene3D" id="3.40.190.150">
    <property type="entry name" value="Bordetella uptake gene, domain 1"/>
    <property type="match status" value="1"/>
</dbReference>
<proteinExistence type="inferred from homology"/>
<evidence type="ECO:0000256" key="2">
    <source>
        <dbReference type="SAM" id="SignalP"/>
    </source>
</evidence>
<dbReference type="SUPFAM" id="SSF53850">
    <property type="entry name" value="Periplasmic binding protein-like II"/>
    <property type="match status" value="1"/>
</dbReference>
<comment type="similarity">
    <text evidence="1">Belongs to the UPF0065 (bug) family.</text>
</comment>
<sequence length="336" mass="35550">MPFPTRRRALRCGLAAALAPALHPALVHAQERTQDRIASYPTDNVRMVVPYAAGGATDIVARAVAEKLHARWSKPVVIDNRPGAGTTLAAAQVARGPGDGHLLYMTTSAHTISSTLYKKLDYDPLKDFAALSLIAKVPLVLVVRPDLGVGDLAGFIRHAQAQPDKASFASPGNGTAQHLAGEMFNTATRSRLVHVPYKGDAPAITDLMGGSVDAMFATLTVVLPHIASGRLKAIALANGRRVEKVPAIPTFAESGLAGFEAATWFGVLAPASLAPPLRERIAQDLRAVVGQPELRARLIDLGGEVVSSTPAEFDAFMQAETRKWQDIVRQSGAAIG</sequence>
<dbReference type="Gene3D" id="3.40.190.10">
    <property type="entry name" value="Periplasmic binding protein-like II"/>
    <property type="match status" value="1"/>
</dbReference>
<dbReference type="InterPro" id="IPR042100">
    <property type="entry name" value="Bug_dom1"/>
</dbReference>
<dbReference type="InterPro" id="IPR005064">
    <property type="entry name" value="BUG"/>
</dbReference>
<dbReference type="AlphaFoldDB" id="A0A7T2S6E5"/>